<dbReference type="Gene3D" id="3.30.710.10">
    <property type="entry name" value="Potassium Channel Kv1.1, Chain A"/>
    <property type="match status" value="1"/>
</dbReference>
<dbReference type="PANTHER" id="PTHR24413">
    <property type="entry name" value="SPECKLE-TYPE POZ PROTEIN"/>
    <property type="match status" value="1"/>
</dbReference>
<dbReference type="SUPFAM" id="SSF48403">
    <property type="entry name" value="Ankyrin repeat"/>
    <property type="match status" value="1"/>
</dbReference>
<comment type="caution">
    <text evidence="3">The sequence shown here is derived from an EMBL/GenBank/DDBJ whole genome shotgun (WGS) entry which is preliminary data.</text>
</comment>
<dbReference type="SMART" id="SM00248">
    <property type="entry name" value="ANK"/>
    <property type="match status" value="4"/>
</dbReference>
<dbReference type="AlphaFoldDB" id="A0A9Q0R599"/>
<evidence type="ECO:0000259" key="2">
    <source>
        <dbReference type="PROSITE" id="PS50097"/>
    </source>
</evidence>
<evidence type="ECO:0000256" key="1">
    <source>
        <dbReference type="PROSITE-ProRule" id="PRU00023"/>
    </source>
</evidence>
<dbReference type="Pfam" id="PF12796">
    <property type="entry name" value="Ank_2"/>
    <property type="match status" value="1"/>
</dbReference>
<dbReference type="Pfam" id="PF00651">
    <property type="entry name" value="BTB"/>
    <property type="match status" value="1"/>
</dbReference>
<organism evidence="3 4">
    <name type="scientific">Anaeramoeba ignava</name>
    <name type="common">Anaerobic marine amoeba</name>
    <dbReference type="NCBI Taxonomy" id="1746090"/>
    <lineage>
        <taxon>Eukaryota</taxon>
        <taxon>Metamonada</taxon>
        <taxon>Anaeramoebidae</taxon>
        <taxon>Anaeramoeba</taxon>
    </lineage>
</organism>
<dbReference type="InterPro" id="IPR000210">
    <property type="entry name" value="BTB/POZ_dom"/>
</dbReference>
<dbReference type="Gene3D" id="1.25.40.20">
    <property type="entry name" value="Ankyrin repeat-containing domain"/>
    <property type="match status" value="1"/>
</dbReference>
<name>A0A9Q0R599_ANAIG</name>
<keyword evidence="4" id="KW-1185">Reference proteome</keyword>
<dbReference type="InterPro" id="IPR011333">
    <property type="entry name" value="SKP1/BTB/POZ_sf"/>
</dbReference>
<gene>
    <name evidence="3" type="ORF">M0811_03165</name>
</gene>
<protein>
    <submittedName>
        <fullName evidence="3">Ankyrin repeat-containing protein</fullName>
    </submittedName>
</protein>
<accession>A0A9Q0R599</accession>
<keyword evidence="1" id="KW-0040">ANK repeat</keyword>
<dbReference type="PROSITE" id="PS50097">
    <property type="entry name" value="BTB"/>
    <property type="match status" value="1"/>
</dbReference>
<reference evidence="3" key="1">
    <citation type="submission" date="2022-10" db="EMBL/GenBank/DDBJ databases">
        <title>Novel sulphate-reducing endosymbionts in the free-living metamonad Anaeramoeba.</title>
        <authorList>
            <person name="Jerlstrom-Hultqvist J."/>
            <person name="Cepicka I."/>
            <person name="Gallot-Lavallee L."/>
            <person name="Salas-Leiva D."/>
            <person name="Curtis B.A."/>
            <person name="Zahonova K."/>
            <person name="Pipaliya S."/>
            <person name="Dacks J."/>
            <person name="Roger A.J."/>
        </authorList>
    </citation>
    <scope>NUCLEOTIDE SEQUENCE</scope>
    <source>
        <strain evidence="3">BMAN</strain>
    </source>
</reference>
<dbReference type="OrthoDB" id="20684at2759"/>
<proteinExistence type="predicted"/>
<feature type="repeat" description="ANK" evidence="1">
    <location>
        <begin position="104"/>
        <end position="137"/>
    </location>
</feature>
<dbReference type="SUPFAM" id="SSF54695">
    <property type="entry name" value="POZ domain"/>
    <property type="match status" value="1"/>
</dbReference>
<feature type="repeat" description="ANK" evidence="1">
    <location>
        <begin position="40"/>
        <end position="73"/>
    </location>
</feature>
<dbReference type="PROSITE" id="PS50297">
    <property type="entry name" value="ANK_REP_REGION"/>
    <property type="match status" value="1"/>
</dbReference>
<dbReference type="CDD" id="cd18186">
    <property type="entry name" value="BTB_POZ_ZBTB_KLHL-like"/>
    <property type="match status" value="1"/>
</dbReference>
<dbReference type="PROSITE" id="PS50088">
    <property type="entry name" value="ANK_REPEAT"/>
    <property type="match status" value="3"/>
</dbReference>
<sequence length="404" mass="47375">MIFRSDFLQVLRNNSQKGLKNLLKEKLIGFDYRFSDEEKKKSTLLHLAVANDIDLQMIKFLISEGISLESKDQKTPLFYLLDRRRTLENIKSFIELSPNLNAHDGDTIIHHSIKNGIEEEVIRFLIESGADPNSTNNDTPLHHACYFKKNKNLFFILLKNGSNIYIKNENSPKDLVKILKLEKEIEQLFEQFDGYYQDFYNLFARKEFTDLTFKSKEGETIQAHSIIIENRIQGKSIEKLSKILETKTTEQVNDYLKFIYTGITENEVMKKELINQIELELGISNSQEREKQYFDDLKNLYENGKKDFEIIVDNKRIGVHKVILVARSELYRGMFLLNVNDKSNQVNDYSGKSYETIQALIYYLYLNKLPENITQNAKNELFDATDYYQLNENNSIQFLIQNDD</sequence>
<feature type="domain" description="BTB" evidence="2">
    <location>
        <begin position="306"/>
        <end position="373"/>
    </location>
</feature>
<evidence type="ECO:0000313" key="3">
    <source>
        <dbReference type="EMBL" id="KAJ5066821.1"/>
    </source>
</evidence>
<dbReference type="Proteomes" id="UP001149090">
    <property type="component" value="Unassembled WGS sequence"/>
</dbReference>
<dbReference type="InterPro" id="IPR002110">
    <property type="entry name" value="Ankyrin_rpt"/>
</dbReference>
<dbReference type="InterPro" id="IPR036770">
    <property type="entry name" value="Ankyrin_rpt-contain_sf"/>
</dbReference>
<feature type="repeat" description="ANK" evidence="1">
    <location>
        <begin position="136"/>
        <end position="169"/>
    </location>
</feature>
<dbReference type="EMBL" id="JAPDFW010000136">
    <property type="protein sequence ID" value="KAJ5066821.1"/>
    <property type="molecule type" value="Genomic_DNA"/>
</dbReference>
<evidence type="ECO:0000313" key="4">
    <source>
        <dbReference type="Proteomes" id="UP001149090"/>
    </source>
</evidence>